<feature type="compositionally biased region" description="Acidic residues" evidence="1">
    <location>
        <begin position="297"/>
        <end position="350"/>
    </location>
</feature>
<accession>A0A1Y2AVG3</accession>
<evidence type="ECO:0000313" key="3">
    <source>
        <dbReference type="Proteomes" id="UP000193642"/>
    </source>
</evidence>
<dbReference type="OrthoDB" id="10439734at2759"/>
<dbReference type="Proteomes" id="UP000193642">
    <property type="component" value="Unassembled WGS sequence"/>
</dbReference>
<sequence length="624" mass="70007">MPPKLSLKKQKGSKGKMPITKGSNPKATEKAINTLRLKLAALERNAESKGKAMATKRSALKPVLETNRRIFVQGVGASNCGGHKFAFHCGWGSLLGRCDCKCATTKALPACSVSERTRKRSRNQRDRFRMRSLAIALVAAVFGSSTRVTFSHPATQPPTKTLPASSVISERIRKRSRWLRDRFRVRSLSIALVAAVWFEHEPRQQPHSYPTTNYPSNLVLSRVYSLYPVTLSSYSTPSLPPNPIPLNLAPSCAPLSTIYASSSSSISVVMPIIRTSTSKRLDSSEDEGDGDGKQMVFDEEEEDNEEEEEGNEEEEEGNEEEEEDNEDNQNNEEGDIGENSKEDEEQDDIVTNDVGGKSIGRSMTSSRMSGDRFWNHVMTDTEKKDLVRSFKADSLRFLLFVPSMTGQGDGQVLERIWLLLKRATASEVKQRISSLPTGIYELVQAQRADIAHAFWTAFKQNDPYKLDLKTLTPKKELAQNLIDDTIFLHHVETVEEEDVLHRFQNPQFMDAAACLMGLSQFRYCVTVEQVIKDGNFYTLAAMASLVRHQLHRVSFPDAEFKSECDSAHLYFQLIQGRRGKQTNGEPAEEGLSEELGKGARSFYLKMKDRFQSSVSVQRGKIFNI</sequence>
<protein>
    <submittedName>
        <fullName evidence="2">Uncharacterized protein</fullName>
    </submittedName>
</protein>
<feature type="region of interest" description="Disordered" evidence="1">
    <location>
        <begin position="278"/>
        <end position="368"/>
    </location>
</feature>
<dbReference type="EMBL" id="MCGO01000117">
    <property type="protein sequence ID" value="ORY26280.1"/>
    <property type="molecule type" value="Genomic_DNA"/>
</dbReference>
<reference evidence="2 3" key="1">
    <citation type="submission" date="2016-07" db="EMBL/GenBank/DDBJ databases">
        <title>Pervasive Adenine N6-methylation of Active Genes in Fungi.</title>
        <authorList>
            <consortium name="DOE Joint Genome Institute"/>
            <person name="Mondo S.J."/>
            <person name="Dannebaum R.O."/>
            <person name="Kuo R.C."/>
            <person name="Labutti K."/>
            <person name="Haridas S."/>
            <person name="Kuo A."/>
            <person name="Salamov A."/>
            <person name="Ahrendt S.R."/>
            <person name="Lipzen A."/>
            <person name="Sullivan W."/>
            <person name="Andreopoulos W.B."/>
            <person name="Clum A."/>
            <person name="Lindquist E."/>
            <person name="Daum C."/>
            <person name="Ramamoorthy G.K."/>
            <person name="Gryganskyi A."/>
            <person name="Culley D."/>
            <person name="Magnuson J.K."/>
            <person name="James T.Y."/>
            <person name="O'Malley M.A."/>
            <person name="Stajich J.E."/>
            <person name="Spatafora J.W."/>
            <person name="Visel A."/>
            <person name="Grigoriev I.V."/>
        </authorList>
    </citation>
    <scope>NUCLEOTIDE SEQUENCE [LARGE SCALE GENOMIC DNA]</scope>
    <source>
        <strain evidence="2 3">JEL800</strain>
    </source>
</reference>
<proteinExistence type="predicted"/>
<dbReference type="AlphaFoldDB" id="A0A1Y2AVG3"/>
<feature type="compositionally biased region" description="Basic residues" evidence="1">
    <location>
        <begin position="1"/>
        <end position="14"/>
    </location>
</feature>
<feature type="region of interest" description="Disordered" evidence="1">
    <location>
        <begin position="1"/>
        <end position="27"/>
    </location>
</feature>
<organism evidence="2 3">
    <name type="scientific">Rhizoclosmatium globosum</name>
    <dbReference type="NCBI Taxonomy" id="329046"/>
    <lineage>
        <taxon>Eukaryota</taxon>
        <taxon>Fungi</taxon>
        <taxon>Fungi incertae sedis</taxon>
        <taxon>Chytridiomycota</taxon>
        <taxon>Chytridiomycota incertae sedis</taxon>
        <taxon>Chytridiomycetes</taxon>
        <taxon>Chytridiales</taxon>
        <taxon>Chytriomycetaceae</taxon>
        <taxon>Rhizoclosmatium</taxon>
    </lineage>
</organism>
<name>A0A1Y2AVG3_9FUNG</name>
<keyword evidence="3" id="KW-1185">Reference proteome</keyword>
<gene>
    <name evidence="2" type="ORF">BCR33DRAFT_794700</name>
</gene>
<evidence type="ECO:0000313" key="2">
    <source>
        <dbReference type="EMBL" id="ORY26280.1"/>
    </source>
</evidence>
<comment type="caution">
    <text evidence="2">The sequence shown here is derived from an EMBL/GenBank/DDBJ whole genome shotgun (WGS) entry which is preliminary data.</text>
</comment>
<evidence type="ECO:0000256" key="1">
    <source>
        <dbReference type="SAM" id="MobiDB-lite"/>
    </source>
</evidence>